<dbReference type="AlphaFoldDB" id="X1N6R2"/>
<dbReference type="EMBL" id="BARV01017667">
    <property type="protein sequence ID" value="GAI25916.1"/>
    <property type="molecule type" value="Genomic_DNA"/>
</dbReference>
<sequence>SCKIYAGNLELENERLDQCNHVWLLVDVNKDGQYVAYDWGQPQYDAQHYFGYEQTYKQLVKAMKADW</sequence>
<proteinExistence type="predicted"/>
<evidence type="ECO:0000313" key="1">
    <source>
        <dbReference type="EMBL" id="GAI25916.1"/>
    </source>
</evidence>
<reference evidence="1" key="1">
    <citation type="journal article" date="2014" name="Front. Microbiol.">
        <title>High frequency of phylogenetically diverse reductive dehalogenase-homologous genes in deep subseafloor sedimentary metagenomes.</title>
        <authorList>
            <person name="Kawai M."/>
            <person name="Futagami T."/>
            <person name="Toyoda A."/>
            <person name="Takaki Y."/>
            <person name="Nishi S."/>
            <person name="Hori S."/>
            <person name="Arai W."/>
            <person name="Tsubouchi T."/>
            <person name="Morono Y."/>
            <person name="Uchiyama I."/>
            <person name="Ito T."/>
            <person name="Fujiyama A."/>
            <person name="Inagaki F."/>
            <person name="Takami H."/>
        </authorList>
    </citation>
    <scope>NUCLEOTIDE SEQUENCE</scope>
    <source>
        <strain evidence="1">Expedition CK06-06</strain>
    </source>
</reference>
<feature type="non-terminal residue" evidence="1">
    <location>
        <position position="1"/>
    </location>
</feature>
<comment type="caution">
    <text evidence="1">The sequence shown here is derived from an EMBL/GenBank/DDBJ whole genome shotgun (WGS) entry which is preliminary data.</text>
</comment>
<gene>
    <name evidence="1" type="ORF">S06H3_30051</name>
</gene>
<organism evidence="1">
    <name type="scientific">marine sediment metagenome</name>
    <dbReference type="NCBI Taxonomy" id="412755"/>
    <lineage>
        <taxon>unclassified sequences</taxon>
        <taxon>metagenomes</taxon>
        <taxon>ecological metagenomes</taxon>
    </lineage>
</organism>
<accession>X1N6R2</accession>
<name>X1N6R2_9ZZZZ</name>
<protein>
    <submittedName>
        <fullName evidence="1">Uncharacterized protein</fullName>
    </submittedName>
</protein>